<dbReference type="EMBL" id="JAGGLP010000010">
    <property type="protein sequence ID" value="MBP2052240.1"/>
    <property type="molecule type" value="Genomic_DNA"/>
</dbReference>
<proteinExistence type="predicted"/>
<evidence type="ECO:0000313" key="3">
    <source>
        <dbReference type="Proteomes" id="UP001519309"/>
    </source>
</evidence>
<evidence type="ECO:0000256" key="1">
    <source>
        <dbReference type="SAM" id="MobiDB-lite"/>
    </source>
</evidence>
<reference evidence="2 3" key="1">
    <citation type="submission" date="2021-03" db="EMBL/GenBank/DDBJ databases">
        <title>Genomic Encyclopedia of Type Strains, Phase IV (KMG-IV): sequencing the most valuable type-strain genomes for metagenomic binning, comparative biology and taxonomic classification.</title>
        <authorList>
            <person name="Goeker M."/>
        </authorList>
    </citation>
    <scope>NUCLEOTIDE SEQUENCE [LARGE SCALE GENOMIC DNA]</scope>
    <source>
        <strain evidence="2 3">DSM 40499</strain>
    </source>
</reference>
<keyword evidence="3" id="KW-1185">Reference proteome</keyword>
<gene>
    <name evidence="2" type="ORF">J2Z21_005222</name>
</gene>
<organism evidence="2 3">
    <name type="scientific">Streptomyces griseochromogenes</name>
    <dbReference type="NCBI Taxonomy" id="68214"/>
    <lineage>
        <taxon>Bacteria</taxon>
        <taxon>Bacillati</taxon>
        <taxon>Actinomycetota</taxon>
        <taxon>Actinomycetes</taxon>
        <taxon>Kitasatosporales</taxon>
        <taxon>Streptomycetaceae</taxon>
        <taxon>Streptomyces</taxon>
    </lineage>
</organism>
<accession>A0ABS4LXU9</accession>
<name>A0ABS4LXU9_9ACTN</name>
<sequence length="53" mass="5711">MSRQPLSPGLYGMRPAATSRLVRRPGQRDAAPGGEAADTVVEQVHRAPVTSRR</sequence>
<protein>
    <submittedName>
        <fullName evidence="2">Uncharacterized protein</fullName>
    </submittedName>
</protein>
<feature type="region of interest" description="Disordered" evidence="1">
    <location>
        <begin position="1"/>
        <end position="53"/>
    </location>
</feature>
<evidence type="ECO:0000313" key="2">
    <source>
        <dbReference type="EMBL" id="MBP2052240.1"/>
    </source>
</evidence>
<dbReference type="Proteomes" id="UP001519309">
    <property type="component" value="Unassembled WGS sequence"/>
</dbReference>
<comment type="caution">
    <text evidence="2">The sequence shown here is derived from an EMBL/GenBank/DDBJ whole genome shotgun (WGS) entry which is preliminary data.</text>
</comment>
<dbReference type="RefSeq" id="WP_159399922.1">
    <property type="nucleotide sequence ID" value="NZ_CP016279.1"/>
</dbReference>